<evidence type="ECO:0000259" key="3">
    <source>
        <dbReference type="Pfam" id="PF00881"/>
    </source>
</evidence>
<dbReference type="SUPFAM" id="SSF55469">
    <property type="entry name" value="FMN-dependent nitroreductase-like"/>
    <property type="match status" value="1"/>
</dbReference>
<dbReference type="RefSeq" id="WP_289607721.1">
    <property type="nucleotide sequence ID" value="NZ_JAUDCG010000023.1"/>
</dbReference>
<dbReference type="Proteomes" id="UP001529340">
    <property type="component" value="Unassembled WGS sequence"/>
</dbReference>
<dbReference type="PANTHER" id="PTHR43673:SF10">
    <property type="entry name" value="NADH DEHYDROGENASE_NAD(P)H NITROREDUCTASE XCC3605-RELATED"/>
    <property type="match status" value="1"/>
</dbReference>
<organism evidence="4 5">
    <name type="scientific">Amedibacillus dolichus</name>
    <dbReference type="NCBI Taxonomy" id="31971"/>
    <lineage>
        <taxon>Bacteria</taxon>
        <taxon>Bacillati</taxon>
        <taxon>Bacillota</taxon>
        <taxon>Erysipelotrichia</taxon>
        <taxon>Erysipelotrichales</taxon>
        <taxon>Erysipelotrichaceae</taxon>
        <taxon>Amedibacillus</taxon>
    </lineage>
</organism>
<sequence length="172" mass="19828">MNVIECMEKRHSTRQFSTRKVEKEKLEQIVRCAVLAPTGRNTQALRFVVLQREEDMQTFLKYAKHVLKKEQSPYYGANAIIFVFADMEKAITPLQDAAAATQNMLLAATELGVASCWVHTASIQYFKTLQGKEHKRIWGLEQYECLESCALGYTDEDFLQKEKQENIIRFIG</sequence>
<dbReference type="PANTHER" id="PTHR43673">
    <property type="entry name" value="NAD(P)H NITROREDUCTASE YDGI-RELATED"/>
    <property type="match status" value="1"/>
</dbReference>
<comment type="similarity">
    <text evidence="1">Belongs to the nitroreductase family.</text>
</comment>
<proteinExistence type="inferred from homology"/>
<protein>
    <submittedName>
        <fullName evidence="4">Nitroreductase family protein</fullName>
    </submittedName>
</protein>
<keyword evidence="5" id="KW-1185">Reference proteome</keyword>
<dbReference type="CDD" id="cd02062">
    <property type="entry name" value="Nitro_FMN_reductase"/>
    <property type="match status" value="1"/>
</dbReference>
<evidence type="ECO:0000256" key="2">
    <source>
        <dbReference type="ARBA" id="ARBA00023002"/>
    </source>
</evidence>
<evidence type="ECO:0000313" key="4">
    <source>
        <dbReference type="EMBL" id="MDM8157259.1"/>
    </source>
</evidence>
<dbReference type="InterPro" id="IPR000415">
    <property type="entry name" value="Nitroreductase-like"/>
</dbReference>
<dbReference type="Pfam" id="PF00881">
    <property type="entry name" value="Nitroreductase"/>
    <property type="match status" value="1"/>
</dbReference>
<name>A0ABT7UCB3_9FIRM</name>
<evidence type="ECO:0000313" key="5">
    <source>
        <dbReference type="Proteomes" id="UP001529340"/>
    </source>
</evidence>
<evidence type="ECO:0000256" key="1">
    <source>
        <dbReference type="ARBA" id="ARBA00007118"/>
    </source>
</evidence>
<dbReference type="InterPro" id="IPR029479">
    <property type="entry name" value="Nitroreductase"/>
</dbReference>
<comment type="caution">
    <text evidence="4">The sequence shown here is derived from an EMBL/GenBank/DDBJ whole genome shotgun (WGS) entry which is preliminary data.</text>
</comment>
<reference evidence="4" key="1">
    <citation type="submission" date="2023-06" db="EMBL/GenBank/DDBJ databases">
        <title>Identification and characterization of horizontal gene transfer across gut microbiota members of farm animals based on homology search.</title>
        <authorList>
            <person name="Schwarzerova J."/>
            <person name="Nykrynova M."/>
            <person name="Jureckova K."/>
            <person name="Cejkova D."/>
            <person name="Rychlik I."/>
        </authorList>
    </citation>
    <scope>NUCLEOTIDE SEQUENCE</scope>
    <source>
        <strain evidence="4">ET39</strain>
    </source>
</reference>
<dbReference type="Gene3D" id="3.40.109.10">
    <property type="entry name" value="NADH Oxidase"/>
    <property type="match status" value="1"/>
</dbReference>
<reference evidence="4" key="2">
    <citation type="submission" date="2023-06" db="EMBL/GenBank/DDBJ databases">
        <authorList>
            <person name="Zeman M."/>
            <person name="Kubasova T."/>
            <person name="Jahodarova E."/>
            <person name="Nykrynova M."/>
            <person name="Rychlik I."/>
        </authorList>
    </citation>
    <scope>NUCLEOTIDE SEQUENCE</scope>
    <source>
        <strain evidence="4">ET39</strain>
    </source>
</reference>
<feature type="domain" description="Nitroreductase" evidence="3">
    <location>
        <begin position="8"/>
        <end position="153"/>
    </location>
</feature>
<keyword evidence="2" id="KW-0560">Oxidoreductase</keyword>
<dbReference type="EMBL" id="JAUDCG010000023">
    <property type="protein sequence ID" value="MDM8157259.1"/>
    <property type="molecule type" value="Genomic_DNA"/>
</dbReference>
<accession>A0ABT7UCB3</accession>
<gene>
    <name evidence="4" type="ORF">QUV96_06365</name>
</gene>